<proteinExistence type="predicted"/>
<dbReference type="EMBL" id="WNWQ01001133">
    <property type="protein sequence ID" value="KAE9962181.1"/>
    <property type="molecule type" value="Genomic_DNA"/>
</dbReference>
<evidence type="ECO:0000313" key="3">
    <source>
        <dbReference type="EMBL" id="KAE9962181.1"/>
    </source>
</evidence>
<dbReference type="PANTHER" id="PTHR47706:SF5">
    <property type="entry name" value="ISOFLAVONE REDUCTASE"/>
    <property type="match status" value="1"/>
</dbReference>
<name>A0A8H3U2Z6_VENIN</name>
<keyword evidence="2" id="KW-0560">Oxidoreductase</keyword>
<evidence type="ECO:0000313" key="4">
    <source>
        <dbReference type="EMBL" id="KAE9981179.1"/>
    </source>
</evidence>
<dbReference type="InterPro" id="IPR036291">
    <property type="entry name" value="NAD(P)-bd_dom_sf"/>
</dbReference>
<dbReference type="Proteomes" id="UP000490939">
    <property type="component" value="Unassembled WGS sequence"/>
</dbReference>
<comment type="caution">
    <text evidence="3">The sequence shown here is derived from an EMBL/GenBank/DDBJ whole genome shotgun (WGS) entry which is preliminary data.</text>
</comment>
<dbReference type="PANTHER" id="PTHR47706">
    <property type="entry name" value="NMRA-LIKE FAMILY PROTEIN"/>
    <property type="match status" value="1"/>
</dbReference>
<dbReference type="Gene3D" id="3.40.50.720">
    <property type="entry name" value="NAD(P)-binding Rossmann-like Domain"/>
    <property type="match status" value="1"/>
</dbReference>
<accession>A0A8H3U2Z6</accession>
<dbReference type="AlphaFoldDB" id="A0A8H3U2Z6"/>
<sequence length="320" mass="35751">MADARMRIAIAGTNNFALLIAHFVVTETSHQLVVLSRQEQPHLAGQGYQVLVVDYEDQLSLQHAVMGVDTIISTVTGPPGLQLLHASVAQKVRRFAPADFEGRPSKRSDPDPLDRGNKIIQNWLDYYRSNIEYTIFSCGVLYERFGPGGLESHRLGLAAHLCKEGDYIINVRTMRACAPIYDADYGININISMISAQDAARLIVHAIDLPRWPRELCMVGDRMTVFDVCRTVEKVRGVTLVSSNWHTPHTLRDELKLAQTLGDIPRQMRAHDHLETINGRYDTTAPGNLRGSQETGDIIPATFEDWLRVVWANIPVSSSP</sequence>
<dbReference type="OrthoDB" id="419598at2759"/>
<dbReference type="GO" id="GO:0016491">
    <property type="term" value="F:oxidoreductase activity"/>
    <property type="evidence" value="ECO:0007669"/>
    <property type="project" value="UniProtKB-KW"/>
</dbReference>
<gene>
    <name evidence="3" type="ORF">BLS_000703</name>
    <name evidence="4" type="ORF">EG327_006343</name>
</gene>
<evidence type="ECO:0000256" key="2">
    <source>
        <dbReference type="ARBA" id="ARBA00023002"/>
    </source>
</evidence>
<reference evidence="3 5" key="1">
    <citation type="submission" date="2019-11" db="EMBL/GenBank/DDBJ databases">
        <title>Venturia inaequalis Genome Resource.</title>
        <authorList>
            <person name="Lichtner F.J."/>
        </authorList>
    </citation>
    <scope>NUCLEOTIDE SEQUENCE [LARGE SCALE GENOMIC DNA]</scope>
    <source>
        <strain evidence="3">Bline_iso_100314</strain>
        <strain evidence="4 6">DMI_063113</strain>
    </source>
</reference>
<dbReference type="InterPro" id="IPR051609">
    <property type="entry name" value="NmrA/Isoflavone_reductase-like"/>
</dbReference>
<protein>
    <submittedName>
        <fullName evidence="3">Uncharacterized protein</fullName>
    </submittedName>
</protein>
<keyword evidence="6" id="KW-1185">Reference proteome</keyword>
<dbReference type="SUPFAM" id="SSF51735">
    <property type="entry name" value="NAD(P)-binding Rossmann-fold domains"/>
    <property type="match status" value="1"/>
</dbReference>
<evidence type="ECO:0000313" key="5">
    <source>
        <dbReference type="Proteomes" id="UP000433883"/>
    </source>
</evidence>
<dbReference type="EMBL" id="WNWR01000370">
    <property type="protein sequence ID" value="KAE9981179.1"/>
    <property type="molecule type" value="Genomic_DNA"/>
</dbReference>
<organism evidence="3 5">
    <name type="scientific">Venturia inaequalis</name>
    <name type="common">Apple scab fungus</name>
    <dbReference type="NCBI Taxonomy" id="5025"/>
    <lineage>
        <taxon>Eukaryota</taxon>
        <taxon>Fungi</taxon>
        <taxon>Dikarya</taxon>
        <taxon>Ascomycota</taxon>
        <taxon>Pezizomycotina</taxon>
        <taxon>Dothideomycetes</taxon>
        <taxon>Pleosporomycetidae</taxon>
        <taxon>Venturiales</taxon>
        <taxon>Venturiaceae</taxon>
        <taxon>Venturia</taxon>
    </lineage>
</organism>
<evidence type="ECO:0000256" key="1">
    <source>
        <dbReference type="ARBA" id="ARBA00022857"/>
    </source>
</evidence>
<dbReference type="Proteomes" id="UP000433883">
    <property type="component" value="Unassembled WGS sequence"/>
</dbReference>
<evidence type="ECO:0000313" key="6">
    <source>
        <dbReference type="Proteomes" id="UP000490939"/>
    </source>
</evidence>
<keyword evidence="1" id="KW-0521">NADP</keyword>